<feature type="domain" description="N-acetyltransferase" evidence="3">
    <location>
        <begin position="8"/>
        <end position="151"/>
    </location>
</feature>
<dbReference type="PROSITE" id="PS51186">
    <property type="entry name" value="GNAT"/>
    <property type="match status" value="1"/>
</dbReference>
<dbReference type="SUPFAM" id="SSF55729">
    <property type="entry name" value="Acyl-CoA N-acyltransferases (Nat)"/>
    <property type="match status" value="1"/>
</dbReference>
<evidence type="ECO:0000256" key="2">
    <source>
        <dbReference type="ARBA" id="ARBA00023315"/>
    </source>
</evidence>
<accession>A0A5J5GLA8</accession>
<keyword evidence="1 4" id="KW-0808">Transferase</keyword>
<protein>
    <submittedName>
        <fullName evidence="4">GNAT family N-acetyltransferase</fullName>
    </submittedName>
</protein>
<proteinExistence type="predicted"/>
<dbReference type="AlphaFoldDB" id="A0A5J5GLA8"/>
<dbReference type="InterPro" id="IPR000182">
    <property type="entry name" value="GNAT_dom"/>
</dbReference>
<dbReference type="PANTHER" id="PTHR10545:SF42">
    <property type="entry name" value="ACETYLTRANSFERASE"/>
    <property type="match status" value="1"/>
</dbReference>
<dbReference type="InterPro" id="IPR016181">
    <property type="entry name" value="Acyl_CoA_acyltransferase"/>
</dbReference>
<name>A0A5J5GLA8_9RHOB</name>
<dbReference type="EMBL" id="VYQE01000002">
    <property type="protein sequence ID" value="KAA9008910.1"/>
    <property type="molecule type" value="Genomic_DNA"/>
</dbReference>
<dbReference type="InterPro" id="IPR051016">
    <property type="entry name" value="Diverse_Substrate_AcTransf"/>
</dbReference>
<organism evidence="4 5">
    <name type="scientific">Histidinibacterium aquaticum</name>
    <dbReference type="NCBI Taxonomy" id="2613962"/>
    <lineage>
        <taxon>Bacteria</taxon>
        <taxon>Pseudomonadati</taxon>
        <taxon>Pseudomonadota</taxon>
        <taxon>Alphaproteobacteria</taxon>
        <taxon>Rhodobacterales</taxon>
        <taxon>Paracoccaceae</taxon>
        <taxon>Histidinibacterium</taxon>
    </lineage>
</organism>
<evidence type="ECO:0000256" key="1">
    <source>
        <dbReference type="ARBA" id="ARBA00022679"/>
    </source>
</evidence>
<keyword evidence="2" id="KW-0012">Acyltransferase</keyword>
<dbReference type="CDD" id="cd04301">
    <property type="entry name" value="NAT_SF"/>
    <property type="match status" value="1"/>
</dbReference>
<evidence type="ECO:0000313" key="4">
    <source>
        <dbReference type="EMBL" id="KAA9008910.1"/>
    </source>
</evidence>
<dbReference type="Gene3D" id="3.40.630.30">
    <property type="match status" value="1"/>
</dbReference>
<evidence type="ECO:0000259" key="3">
    <source>
        <dbReference type="PROSITE" id="PS51186"/>
    </source>
</evidence>
<gene>
    <name evidence="4" type="ORF">F3S47_06505</name>
</gene>
<dbReference type="Proteomes" id="UP000326554">
    <property type="component" value="Unassembled WGS sequence"/>
</dbReference>
<dbReference type="GO" id="GO:0008080">
    <property type="term" value="F:N-acetyltransferase activity"/>
    <property type="evidence" value="ECO:0007669"/>
    <property type="project" value="TreeGrafter"/>
</dbReference>
<dbReference type="PANTHER" id="PTHR10545">
    <property type="entry name" value="DIAMINE N-ACETYLTRANSFERASE"/>
    <property type="match status" value="1"/>
</dbReference>
<dbReference type="RefSeq" id="WP_150444443.1">
    <property type="nucleotide sequence ID" value="NZ_VYQE01000002.1"/>
</dbReference>
<sequence length="151" mass="17476">MTEANEPVGIRPLTAADEAEWRGLWTAYLEFYETRVAEEVYRTTFARLLSEDEPMHARLALDGERPVGLVHYIFHRHCWRVEDACYLQDLYAVPEARGRGVGRALIEAVYAEADAAGSPRVNWMTQDFNHEARRLYDRIGTLSPFIKYDRP</sequence>
<reference evidence="4 5" key="1">
    <citation type="submission" date="2019-09" db="EMBL/GenBank/DDBJ databases">
        <authorList>
            <person name="Park J.-S."/>
            <person name="Choi H.-J."/>
        </authorList>
    </citation>
    <scope>NUCLEOTIDE SEQUENCE [LARGE SCALE GENOMIC DNA]</scope>
    <source>
        <strain evidence="4 5">176SS1-4</strain>
    </source>
</reference>
<comment type="caution">
    <text evidence="4">The sequence shown here is derived from an EMBL/GenBank/DDBJ whole genome shotgun (WGS) entry which is preliminary data.</text>
</comment>
<keyword evidence="5" id="KW-1185">Reference proteome</keyword>
<dbReference type="Pfam" id="PF00583">
    <property type="entry name" value="Acetyltransf_1"/>
    <property type="match status" value="1"/>
</dbReference>
<evidence type="ECO:0000313" key="5">
    <source>
        <dbReference type="Proteomes" id="UP000326554"/>
    </source>
</evidence>